<dbReference type="PANTHER" id="PTHR43433">
    <property type="entry name" value="HYDROLASE, ALPHA/BETA FOLD FAMILY PROTEIN"/>
    <property type="match status" value="1"/>
</dbReference>
<dbReference type="Pfam" id="PF00561">
    <property type="entry name" value="Abhydrolase_1"/>
    <property type="match status" value="1"/>
</dbReference>
<dbReference type="EMBL" id="UINC01001194">
    <property type="protein sequence ID" value="SUZ73897.1"/>
    <property type="molecule type" value="Genomic_DNA"/>
</dbReference>
<name>A0A381Q778_9ZZZZ</name>
<protein>
    <recommendedName>
        <fullName evidence="1">AB hydrolase-1 domain-containing protein</fullName>
    </recommendedName>
</protein>
<evidence type="ECO:0000259" key="1">
    <source>
        <dbReference type="Pfam" id="PF00561"/>
    </source>
</evidence>
<dbReference type="Gene3D" id="3.40.50.1820">
    <property type="entry name" value="alpha/beta hydrolase"/>
    <property type="match status" value="1"/>
</dbReference>
<dbReference type="GO" id="GO:0004806">
    <property type="term" value="F:triacylglycerol lipase activity"/>
    <property type="evidence" value="ECO:0007669"/>
    <property type="project" value="TreeGrafter"/>
</dbReference>
<dbReference type="AlphaFoldDB" id="A0A381Q778"/>
<sequence length="297" mass="31811">MPSFNARSGEIYFEQRGARANPPALLIHGVGCQLVEWPDTLVDALVGAGYRAILFDHRDVGFSYEVKADVPSTEDLFSALSDPSSIQPPYTLGDMANDVIDLLDHLGQSGAHIIGCSMGGMIAQLCAIEHPDRVFTLTSLMSTTSNPALPKPSDDVIAAMAMSLQATNGGDSAVASIHAANTHAGPYYPSSEHGIARFIESAHVRAYRPAGSARQMAAILTAPDRSELLRDLSMPVLAVHGEEDPLIDPCASKNIIDNVLDGHLEIIPKLGHDLSEPILHQLVGMIIQHTKSIEILR</sequence>
<dbReference type="InterPro" id="IPR029058">
    <property type="entry name" value="AB_hydrolase_fold"/>
</dbReference>
<dbReference type="InterPro" id="IPR050471">
    <property type="entry name" value="AB_hydrolase"/>
</dbReference>
<proteinExistence type="predicted"/>
<accession>A0A381Q778</accession>
<dbReference type="GO" id="GO:0046503">
    <property type="term" value="P:glycerolipid catabolic process"/>
    <property type="evidence" value="ECO:0007669"/>
    <property type="project" value="TreeGrafter"/>
</dbReference>
<feature type="domain" description="AB hydrolase-1" evidence="1">
    <location>
        <begin position="25"/>
        <end position="273"/>
    </location>
</feature>
<reference evidence="2" key="1">
    <citation type="submission" date="2018-05" db="EMBL/GenBank/DDBJ databases">
        <authorList>
            <person name="Lanie J.A."/>
            <person name="Ng W.-L."/>
            <person name="Kazmierczak K.M."/>
            <person name="Andrzejewski T.M."/>
            <person name="Davidsen T.M."/>
            <person name="Wayne K.J."/>
            <person name="Tettelin H."/>
            <person name="Glass J.I."/>
            <person name="Rusch D."/>
            <person name="Podicherti R."/>
            <person name="Tsui H.-C.T."/>
            <person name="Winkler M.E."/>
        </authorList>
    </citation>
    <scope>NUCLEOTIDE SEQUENCE</scope>
</reference>
<dbReference type="InterPro" id="IPR000073">
    <property type="entry name" value="AB_hydrolase_1"/>
</dbReference>
<organism evidence="2">
    <name type="scientific">marine metagenome</name>
    <dbReference type="NCBI Taxonomy" id="408172"/>
    <lineage>
        <taxon>unclassified sequences</taxon>
        <taxon>metagenomes</taxon>
        <taxon>ecological metagenomes</taxon>
    </lineage>
</organism>
<dbReference type="SUPFAM" id="SSF53474">
    <property type="entry name" value="alpha/beta-Hydrolases"/>
    <property type="match status" value="1"/>
</dbReference>
<dbReference type="PANTHER" id="PTHR43433:SF5">
    <property type="entry name" value="AB HYDROLASE-1 DOMAIN-CONTAINING PROTEIN"/>
    <property type="match status" value="1"/>
</dbReference>
<gene>
    <name evidence="2" type="ORF">METZ01_LOCUS26751</name>
</gene>
<evidence type="ECO:0000313" key="2">
    <source>
        <dbReference type="EMBL" id="SUZ73897.1"/>
    </source>
</evidence>